<feature type="domain" description="HTH cro/C1-type" evidence="1">
    <location>
        <begin position="7"/>
        <end position="45"/>
    </location>
</feature>
<keyword evidence="4" id="KW-1185">Reference proteome</keyword>
<dbReference type="Gene3D" id="3.40.50.300">
    <property type="entry name" value="P-loop containing nucleotide triphosphate hydrolases"/>
    <property type="match status" value="1"/>
</dbReference>
<dbReference type="KEGG" id="daq:DAQ1742_03724"/>
<gene>
    <name evidence="2" type="ORF">DAQ1742_03161</name>
    <name evidence="3" type="ORF">DAQ1742_03724</name>
</gene>
<dbReference type="GO" id="GO:0016887">
    <property type="term" value="F:ATP hydrolysis activity"/>
    <property type="evidence" value="ECO:0007669"/>
    <property type="project" value="InterPro"/>
</dbReference>
<dbReference type="InterPro" id="IPR001387">
    <property type="entry name" value="Cro/C1-type_HTH"/>
</dbReference>
<dbReference type="Proteomes" id="UP000294820">
    <property type="component" value="Chromosome 1"/>
</dbReference>
<dbReference type="PANTHER" id="PTHR35894:SF5">
    <property type="entry name" value="MU-LIKE PROPHAGE FLUMU DNA TRANSPOSITION PROTEIN B"/>
    <property type="match status" value="1"/>
</dbReference>
<dbReference type="InterPro" id="IPR027417">
    <property type="entry name" value="P-loop_NTPase"/>
</dbReference>
<dbReference type="InterPro" id="IPR052026">
    <property type="entry name" value="ExeA_AAA_ATPase_DNA-bind"/>
</dbReference>
<evidence type="ECO:0000313" key="2">
    <source>
        <dbReference type="EMBL" id="SLM63984.1"/>
    </source>
</evidence>
<dbReference type="RefSeq" id="WP_067486496.1">
    <property type="nucleotide sequence ID" value="NZ_LT615367.1"/>
</dbReference>
<dbReference type="EMBL" id="LT615367">
    <property type="protein sequence ID" value="SLM64518.1"/>
    <property type="molecule type" value="Genomic_DNA"/>
</dbReference>
<evidence type="ECO:0000259" key="1">
    <source>
        <dbReference type="PROSITE" id="PS50943"/>
    </source>
</evidence>
<dbReference type="Pfam" id="PF13401">
    <property type="entry name" value="AAA_22"/>
    <property type="match status" value="1"/>
</dbReference>
<dbReference type="Gene3D" id="1.10.260.40">
    <property type="entry name" value="lambda repressor-like DNA-binding domains"/>
    <property type="match status" value="1"/>
</dbReference>
<accession>A0A375AEK3</accession>
<organism evidence="3 4">
    <name type="scientific">Dickeya aquatica</name>
    <dbReference type="NCBI Taxonomy" id="1401087"/>
    <lineage>
        <taxon>Bacteria</taxon>
        <taxon>Pseudomonadati</taxon>
        <taxon>Pseudomonadota</taxon>
        <taxon>Gammaproteobacteria</taxon>
        <taxon>Enterobacterales</taxon>
        <taxon>Pectobacteriaceae</taxon>
        <taxon>Dickeya</taxon>
    </lineage>
</organism>
<dbReference type="CDD" id="cd00093">
    <property type="entry name" value="HTH_XRE"/>
    <property type="match status" value="1"/>
</dbReference>
<sequence length="297" mass="33089">MTMRTQLSELIERKGLTQSQVARAIGKSVAVINQYLQGKYNGDVDGVNKIVSEFIERVREKDKLQRIEASFVSTSTSKKALEIIRLAHVDAEINVIYGEAGLGKTMALKHYAAANSTALLIEADPSYTARVLLEEICSRLNLSTRGNMHELFELCVNKLRDSGYLLMIDEGELLPHRALEVLRRIHDKSGIGIVLAGMPRLILNLKGKRGEFVQLYSRVGFALNLGNALPQDDTDAISESLIPDAWTPEMGAVLYKESRGNARRLFKLLRGVVRTSHINDRPVSVSTVRQFAEMLIN</sequence>
<dbReference type="EMBL" id="LT615367">
    <property type="protein sequence ID" value="SLM63984.1"/>
    <property type="molecule type" value="Genomic_DNA"/>
</dbReference>
<dbReference type="InterPro" id="IPR049945">
    <property type="entry name" value="AAA_22"/>
</dbReference>
<dbReference type="Pfam" id="PF01381">
    <property type="entry name" value="HTH_3"/>
    <property type="match status" value="1"/>
</dbReference>
<dbReference type="PROSITE" id="PS50943">
    <property type="entry name" value="HTH_CROC1"/>
    <property type="match status" value="1"/>
</dbReference>
<name>A0A375AEK3_9GAMM</name>
<dbReference type="AlphaFoldDB" id="A0A375AEK3"/>
<reference evidence="3 4" key="1">
    <citation type="submission" date="2016-09" db="EMBL/GenBank/DDBJ databases">
        <authorList>
            <person name="Reverchon S."/>
            <person name="Nasser W."/>
            <person name="Leonard S."/>
            <person name="Brochier C."/>
            <person name="Duprey A."/>
        </authorList>
    </citation>
    <scope>NUCLEOTIDE SEQUENCE [LARGE SCALE GENOMIC DNA]</scope>
    <source>
        <strain evidence="3 4">174/2</strain>
    </source>
</reference>
<dbReference type="SUPFAM" id="SSF52540">
    <property type="entry name" value="P-loop containing nucleoside triphosphate hydrolases"/>
    <property type="match status" value="1"/>
</dbReference>
<dbReference type="KEGG" id="daq:DAQ1742_03161"/>
<evidence type="ECO:0000313" key="4">
    <source>
        <dbReference type="Proteomes" id="UP000294820"/>
    </source>
</evidence>
<dbReference type="PANTHER" id="PTHR35894">
    <property type="entry name" value="GENERAL SECRETION PATHWAY PROTEIN A-RELATED"/>
    <property type="match status" value="1"/>
</dbReference>
<evidence type="ECO:0000313" key="3">
    <source>
        <dbReference type="EMBL" id="SLM64518.1"/>
    </source>
</evidence>
<dbReference type="InterPro" id="IPR010982">
    <property type="entry name" value="Lambda_DNA-bd_dom_sf"/>
</dbReference>
<dbReference type="SUPFAM" id="SSF47413">
    <property type="entry name" value="lambda repressor-like DNA-binding domains"/>
    <property type="match status" value="1"/>
</dbReference>
<dbReference type="GO" id="GO:0003677">
    <property type="term" value="F:DNA binding"/>
    <property type="evidence" value="ECO:0007669"/>
    <property type="project" value="InterPro"/>
</dbReference>
<protein>
    <submittedName>
        <fullName evidence="3">DNA transposition protein</fullName>
    </submittedName>
</protein>
<dbReference type="SMART" id="SM00530">
    <property type="entry name" value="HTH_XRE"/>
    <property type="match status" value="1"/>
</dbReference>
<proteinExistence type="predicted"/>